<accession>A0AB94IY35</accession>
<keyword evidence="1" id="KW-0812">Transmembrane</keyword>
<reference evidence="2 3" key="2">
    <citation type="submission" date="2010-03" db="EMBL/GenBank/DDBJ databases">
        <authorList>
            <person name="Pajon A."/>
        </authorList>
    </citation>
    <scope>NUCLEOTIDE SEQUENCE [LARGE SCALE GENOMIC DNA]</scope>
    <source>
        <strain evidence="2 3">SGP1</strain>
    </source>
</reference>
<proteinExistence type="predicted"/>
<dbReference type="AlphaFoldDB" id="A0AB94IY35"/>
<dbReference type="Proteomes" id="UP000008957">
    <property type="component" value="Chromosome"/>
</dbReference>
<organism evidence="2 3">
    <name type="scientific">Fretibacterium fastidiosum</name>
    <dbReference type="NCBI Taxonomy" id="651822"/>
    <lineage>
        <taxon>Bacteria</taxon>
        <taxon>Thermotogati</taxon>
        <taxon>Synergistota</taxon>
        <taxon>Synergistia</taxon>
        <taxon>Synergistales</taxon>
        <taxon>Aminobacteriaceae</taxon>
        <taxon>Fretibacterium</taxon>
    </lineage>
</organism>
<dbReference type="KEGG" id="sbr:SY1_18420"/>
<protein>
    <submittedName>
        <fullName evidence="2">Predicted branched-chain amino acid permeases (Azaleucine resistance)</fullName>
    </submittedName>
</protein>
<reference evidence="3" key="1">
    <citation type="submission" date="2010-03" db="EMBL/GenBank/DDBJ databases">
        <title>The genome sequence of Synergistetes sp. SGP1.</title>
        <authorList>
            <consortium name="metaHIT consortium -- http://www.metahit.eu/"/>
            <person name="Pajon A."/>
            <person name="Turner K."/>
            <person name="Parkhill J."/>
            <person name="Wade W."/>
            <person name="Vartoukian S."/>
        </authorList>
    </citation>
    <scope>NUCLEOTIDE SEQUENCE [LARGE SCALE GENOMIC DNA]</scope>
    <source>
        <strain evidence="3">SGP1</strain>
    </source>
</reference>
<dbReference type="InterPro" id="IPR008407">
    <property type="entry name" value="Brnchd-chn_aa_trnsp_AzlD"/>
</dbReference>
<feature type="transmembrane region" description="Helical" evidence="1">
    <location>
        <begin position="93"/>
        <end position="111"/>
    </location>
</feature>
<dbReference type="EMBL" id="FP929056">
    <property type="protein sequence ID" value="CBL28702.1"/>
    <property type="molecule type" value="Genomic_DNA"/>
</dbReference>
<evidence type="ECO:0000313" key="2">
    <source>
        <dbReference type="EMBL" id="CBL28702.1"/>
    </source>
</evidence>
<evidence type="ECO:0000256" key="1">
    <source>
        <dbReference type="SAM" id="Phobius"/>
    </source>
</evidence>
<gene>
    <name evidence="2" type="ORF">SY1_18420</name>
</gene>
<keyword evidence="1" id="KW-1133">Transmembrane helix</keyword>
<dbReference type="Pfam" id="PF05437">
    <property type="entry name" value="AzlD"/>
    <property type="match status" value="1"/>
</dbReference>
<name>A0AB94IY35_9BACT</name>
<keyword evidence="1" id="KW-0472">Membrane</keyword>
<feature type="transmembrane region" description="Helical" evidence="1">
    <location>
        <begin position="13"/>
        <end position="32"/>
    </location>
</feature>
<feature type="transmembrane region" description="Helical" evidence="1">
    <location>
        <begin position="44"/>
        <end position="63"/>
    </location>
</feature>
<keyword evidence="3" id="KW-1185">Reference proteome</keyword>
<evidence type="ECO:0000313" key="3">
    <source>
        <dbReference type="Proteomes" id="UP000008957"/>
    </source>
</evidence>
<dbReference type="PIRSF" id="PIRSF003203">
    <property type="entry name" value="AzlD"/>
    <property type="match status" value="1"/>
</dbReference>
<dbReference type="RefSeq" id="WP_015556849.1">
    <property type="nucleotide sequence ID" value="NC_021038.1"/>
</dbReference>
<sequence length="112" mass="12005">MTELFCGPHAHDALIVLVSGAVTLALRFLPFLTFGRRTPAIVAYLGRVLPGAIMPMLAVYCLRNVNLTAAPYGAPEFLACAVAALLHVRLRSLLLSVLCGTACYMLLVQTAF</sequence>